<feature type="DNA-binding region" description="H-T-H motif" evidence="2">
    <location>
        <begin position="28"/>
        <end position="47"/>
    </location>
</feature>
<accession>A0ABP8DZE3</accession>
<protein>
    <submittedName>
        <fullName evidence="4">TetR/AcrR family transcriptional regulator</fullName>
    </submittedName>
</protein>
<keyword evidence="5" id="KW-1185">Reference proteome</keyword>
<dbReference type="PROSITE" id="PS50977">
    <property type="entry name" value="HTH_TETR_2"/>
    <property type="match status" value="1"/>
</dbReference>
<dbReference type="InterPro" id="IPR050109">
    <property type="entry name" value="HTH-type_TetR-like_transc_reg"/>
</dbReference>
<evidence type="ECO:0000256" key="2">
    <source>
        <dbReference type="PROSITE-ProRule" id="PRU00335"/>
    </source>
</evidence>
<proteinExistence type="predicted"/>
<dbReference type="PANTHER" id="PTHR30055">
    <property type="entry name" value="HTH-TYPE TRANSCRIPTIONAL REGULATOR RUTR"/>
    <property type="match status" value="1"/>
</dbReference>
<organism evidence="4 5">
    <name type="scientific">Frondihabitans peucedani</name>
    <dbReference type="NCBI Taxonomy" id="598626"/>
    <lineage>
        <taxon>Bacteria</taxon>
        <taxon>Bacillati</taxon>
        <taxon>Actinomycetota</taxon>
        <taxon>Actinomycetes</taxon>
        <taxon>Micrococcales</taxon>
        <taxon>Microbacteriaceae</taxon>
        <taxon>Frondihabitans</taxon>
    </lineage>
</organism>
<comment type="caution">
    <text evidence="4">The sequence shown here is derived from an EMBL/GenBank/DDBJ whole genome shotgun (WGS) entry which is preliminary data.</text>
</comment>
<dbReference type="EMBL" id="BAABAU010000001">
    <property type="protein sequence ID" value="GAA4265321.1"/>
    <property type="molecule type" value="Genomic_DNA"/>
</dbReference>
<dbReference type="InterPro" id="IPR009057">
    <property type="entry name" value="Homeodomain-like_sf"/>
</dbReference>
<gene>
    <name evidence="4" type="ORF">GCM10022256_09330</name>
</gene>
<dbReference type="InterPro" id="IPR001647">
    <property type="entry name" value="HTH_TetR"/>
</dbReference>
<sequence length="232" mass="24255">MNGAASPHERILTAVLDLLREGGAPSVSTRAIISRAGVQAPAIYRLFGDKDGLLDAAAERAFADWVAGKSSTTLPDDPVEALRAGWDDTVRFGLDQPAAYRIADARPHDGPSVVSGRALLREKVSRVAAAGRLAVSVERAVALMHATARGVILSLIDVSPDERDLGLSDLARESTIAAITTDAPATGDGSLAAAATTLRALAPLSRALEPAERQLLDVWLARIADAEGPTQR</sequence>
<feature type="domain" description="HTH tetR-type" evidence="3">
    <location>
        <begin position="5"/>
        <end position="65"/>
    </location>
</feature>
<evidence type="ECO:0000259" key="3">
    <source>
        <dbReference type="PROSITE" id="PS50977"/>
    </source>
</evidence>
<dbReference type="Pfam" id="PF00440">
    <property type="entry name" value="TetR_N"/>
    <property type="match status" value="1"/>
</dbReference>
<evidence type="ECO:0000313" key="5">
    <source>
        <dbReference type="Proteomes" id="UP001501594"/>
    </source>
</evidence>
<dbReference type="Proteomes" id="UP001501594">
    <property type="component" value="Unassembled WGS sequence"/>
</dbReference>
<dbReference type="Gene3D" id="1.10.357.10">
    <property type="entry name" value="Tetracycline Repressor, domain 2"/>
    <property type="match status" value="1"/>
</dbReference>
<evidence type="ECO:0000256" key="1">
    <source>
        <dbReference type="ARBA" id="ARBA00023125"/>
    </source>
</evidence>
<dbReference type="SUPFAM" id="SSF46689">
    <property type="entry name" value="Homeodomain-like"/>
    <property type="match status" value="1"/>
</dbReference>
<name>A0ABP8DZE3_9MICO</name>
<evidence type="ECO:0000313" key="4">
    <source>
        <dbReference type="EMBL" id="GAA4265321.1"/>
    </source>
</evidence>
<keyword evidence="1 2" id="KW-0238">DNA-binding</keyword>
<reference evidence="5" key="1">
    <citation type="journal article" date="2019" name="Int. J. Syst. Evol. Microbiol.">
        <title>The Global Catalogue of Microorganisms (GCM) 10K type strain sequencing project: providing services to taxonomists for standard genome sequencing and annotation.</title>
        <authorList>
            <consortium name="The Broad Institute Genomics Platform"/>
            <consortium name="The Broad Institute Genome Sequencing Center for Infectious Disease"/>
            <person name="Wu L."/>
            <person name="Ma J."/>
        </authorList>
    </citation>
    <scope>NUCLEOTIDE SEQUENCE [LARGE SCALE GENOMIC DNA]</scope>
    <source>
        <strain evidence="5">JCM 17442</strain>
    </source>
</reference>
<dbReference type="PRINTS" id="PR00455">
    <property type="entry name" value="HTHTETR"/>
</dbReference>
<dbReference type="PANTHER" id="PTHR30055:SF209">
    <property type="entry name" value="POSSIBLE TRANSCRIPTIONAL REGULATORY PROTEIN (PROBABLY TETR-FAMILY)"/>
    <property type="match status" value="1"/>
</dbReference>